<dbReference type="SUPFAM" id="SSF50630">
    <property type="entry name" value="Acid proteases"/>
    <property type="match status" value="1"/>
</dbReference>
<keyword evidence="5" id="KW-1185">Reference proteome</keyword>
<name>A0A0D0BTW3_9AGAR</name>
<dbReference type="PROSITE" id="PS51767">
    <property type="entry name" value="PEPTIDASE_A1"/>
    <property type="match status" value="1"/>
</dbReference>
<comment type="similarity">
    <text evidence="1">Belongs to the peptidase A1 family.</text>
</comment>
<dbReference type="InterPro" id="IPR033121">
    <property type="entry name" value="PEPTIDASE_A1"/>
</dbReference>
<sequence>MTLKQTLIFLIVAVFTHALPQNVPLYLNEGFWFGEFTVGPQIFNLTIDTGSFAILIKEGEYKPSSSSQQTNLGEFIQFNGASQDGVAPAQETVSFVLDDMTFGGVNVSNFLVGNITLGDPLPGDGVAGFSPPASDFSGGDPTFSSGQGTFETMCDNGAVSPCQFGLTLKTDGSGSFIFGEMNKSQIQGTVTTLPTTQNDSWTVNNSTVDSAPILVVDGQSIGHIFVTFDSGTPNVIGPLDQVRSALQAVGYNITEQEMDGVTVALGTYNCSRTPARFGFSFPPDETIHYINEDANVLNRTADGKTCTANILGTSTVFPGEWSIGQTWFQGRYIQHDLENNTISFADLA</sequence>
<dbReference type="Gene3D" id="2.40.70.10">
    <property type="entry name" value="Acid Proteases"/>
    <property type="match status" value="2"/>
</dbReference>
<dbReference type="PANTHER" id="PTHR47966">
    <property type="entry name" value="BETA-SITE APP-CLEAVING ENZYME, ISOFORM A-RELATED"/>
    <property type="match status" value="1"/>
</dbReference>
<dbReference type="GO" id="GO:0004190">
    <property type="term" value="F:aspartic-type endopeptidase activity"/>
    <property type="evidence" value="ECO:0007669"/>
    <property type="project" value="InterPro"/>
</dbReference>
<feature type="domain" description="Peptidase A1" evidence="3">
    <location>
        <begin position="32"/>
        <end position="345"/>
    </location>
</feature>
<evidence type="ECO:0000256" key="1">
    <source>
        <dbReference type="ARBA" id="ARBA00007447"/>
    </source>
</evidence>
<dbReference type="EMBL" id="KN834834">
    <property type="protein sequence ID" value="KIK53004.1"/>
    <property type="molecule type" value="Genomic_DNA"/>
</dbReference>
<accession>A0A0D0BTW3</accession>
<protein>
    <recommendedName>
        <fullName evidence="3">Peptidase A1 domain-containing protein</fullName>
    </recommendedName>
</protein>
<dbReference type="InterPro" id="IPR034164">
    <property type="entry name" value="Pepsin-like_dom"/>
</dbReference>
<dbReference type="HOGENOM" id="CLU_037868_1_0_1"/>
<dbReference type="InterPro" id="IPR001461">
    <property type="entry name" value="Aspartic_peptidase_A1"/>
</dbReference>
<feature type="signal peptide" evidence="2">
    <location>
        <begin position="1"/>
        <end position="18"/>
    </location>
</feature>
<evidence type="ECO:0000256" key="2">
    <source>
        <dbReference type="SAM" id="SignalP"/>
    </source>
</evidence>
<proteinExistence type="inferred from homology"/>
<dbReference type="Proteomes" id="UP000053593">
    <property type="component" value="Unassembled WGS sequence"/>
</dbReference>
<evidence type="ECO:0000259" key="3">
    <source>
        <dbReference type="PROSITE" id="PS51767"/>
    </source>
</evidence>
<gene>
    <name evidence="4" type="ORF">GYMLUDRAFT_49583</name>
</gene>
<dbReference type="AlphaFoldDB" id="A0A0D0BTW3"/>
<dbReference type="CDD" id="cd05471">
    <property type="entry name" value="pepsin_like"/>
    <property type="match status" value="1"/>
</dbReference>
<keyword evidence="2" id="KW-0732">Signal</keyword>
<reference evidence="4 5" key="1">
    <citation type="submission" date="2014-04" db="EMBL/GenBank/DDBJ databases">
        <title>Evolutionary Origins and Diversification of the Mycorrhizal Mutualists.</title>
        <authorList>
            <consortium name="DOE Joint Genome Institute"/>
            <consortium name="Mycorrhizal Genomics Consortium"/>
            <person name="Kohler A."/>
            <person name="Kuo A."/>
            <person name="Nagy L.G."/>
            <person name="Floudas D."/>
            <person name="Copeland A."/>
            <person name="Barry K.W."/>
            <person name="Cichocki N."/>
            <person name="Veneault-Fourrey C."/>
            <person name="LaButti K."/>
            <person name="Lindquist E.A."/>
            <person name="Lipzen A."/>
            <person name="Lundell T."/>
            <person name="Morin E."/>
            <person name="Murat C."/>
            <person name="Riley R."/>
            <person name="Ohm R."/>
            <person name="Sun H."/>
            <person name="Tunlid A."/>
            <person name="Henrissat B."/>
            <person name="Grigoriev I.V."/>
            <person name="Hibbett D.S."/>
            <person name="Martin F."/>
        </authorList>
    </citation>
    <scope>NUCLEOTIDE SEQUENCE [LARGE SCALE GENOMIC DNA]</scope>
    <source>
        <strain evidence="4 5">FD-317 M1</strain>
    </source>
</reference>
<feature type="chain" id="PRO_5002208293" description="Peptidase A1 domain-containing protein" evidence="2">
    <location>
        <begin position="19"/>
        <end position="348"/>
    </location>
</feature>
<dbReference type="PANTHER" id="PTHR47966:SF51">
    <property type="entry name" value="BETA-SITE APP-CLEAVING ENZYME, ISOFORM A-RELATED"/>
    <property type="match status" value="1"/>
</dbReference>
<dbReference type="GO" id="GO:0006508">
    <property type="term" value="P:proteolysis"/>
    <property type="evidence" value="ECO:0007669"/>
    <property type="project" value="InterPro"/>
</dbReference>
<dbReference type="Pfam" id="PF00026">
    <property type="entry name" value="Asp"/>
    <property type="match status" value="1"/>
</dbReference>
<evidence type="ECO:0000313" key="4">
    <source>
        <dbReference type="EMBL" id="KIK53004.1"/>
    </source>
</evidence>
<evidence type="ECO:0000313" key="5">
    <source>
        <dbReference type="Proteomes" id="UP000053593"/>
    </source>
</evidence>
<dbReference type="OrthoDB" id="15189at2759"/>
<organism evidence="4 5">
    <name type="scientific">Collybiopsis luxurians FD-317 M1</name>
    <dbReference type="NCBI Taxonomy" id="944289"/>
    <lineage>
        <taxon>Eukaryota</taxon>
        <taxon>Fungi</taxon>
        <taxon>Dikarya</taxon>
        <taxon>Basidiomycota</taxon>
        <taxon>Agaricomycotina</taxon>
        <taxon>Agaricomycetes</taxon>
        <taxon>Agaricomycetidae</taxon>
        <taxon>Agaricales</taxon>
        <taxon>Marasmiineae</taxon>
        <taxon>Omphalotaceae</taxon>
        <taxon>Collybiopsis</taxon>
        <taxon>Collybiopsis luxurians</taxon>
    </lineage>
</organism>
<dbReference type="InterPro" id="IPR021109">
    <property type="entry name" value="Peptidase_aspartic_dom_sf"/>
</dbReference>